<dbReference type="PANTHER" id="PTHR35458:SF2">
    <property type="entry name" value="SLR0755 PROTEIN"/>
    <property type="match status" value="1"/>
</dbReference>
<dbReference type="InterPro" id="IPR021139">
    <property type="entry name" value="NYN"/>
</dbReference>
<dbReference type="Proteomes" id="UP000183758">
    <property type="component" value="Unassembled WGS sequence"/>
</dbReference>
<dbReference type="EMBL" id="MNZM01000075">
    <property type="protein sequence ID" value="OIP83780.1"/>
    <property type="molecule type" value="Genomic_DNA"/>
</dbReference>
<dbReference type="InterPro" id="IPR047140">
    <property type="entry name" value="LabA"/>
</dbReference>
<feature type="domain" description="NYN" evidence="1">
    <location>
        <begin position="142"/>
        <end position="218"/>
    </location>
</feature>
<dbReference type="Pfam" id="PF01936">
    <property type="entry name" value="NYN"/>
    <property type="match status" value="1"/>
</dbReference>
<organism evidence="2 3">
    <name type="scientific">Candidatus Roizmanbacteria bacterium CG2_30_33_16</name>
    <dbReference type="NCBI Taxonomy" id="1805340"/>
    <lineage>
        <taxon>Bacteria</taxon>
        <taxon>Candidatus Roizmaniibacteriota</taxon>
    </lineage>
</organism>
<dbReference type="PANTHER" id="PTHR35458">
    <property type="entry name" value="SLR0755 PROTEIN"/>
    <property type="match status" value="1"/>
</dbReference>
<reference evidence="2 3" key="1">
    <citation type="journal article" date="2016" name="Environ. Microbiol.">
        <title>Genomic resolution of a cold subsurface aquifer community provides metabolic insights for novel microbes adapted to high CO concentrations.</title>
        <authorList>
            <person name="Probst A.J."/>
            <person name="Castelle C.J."/>
            <person name="Singh A."/>
            <person name="Brown C.T."/>
            <person name="Anantharaman K."/>
            <person name="Sharon I."/>
            <person name="Hug L.A."/>
            <person name="Burstein D."/>
            <person name="Emerson J.B."/>
            <person name="Thomas B.C."/>
            <person name="Banfield J.F."/>
        </authorList>
    </citation>
    <scope>NUCLEOTIDE SEQUENCE [LARGE SCALE GENOMIC DNA]</scope>
    <source>
        <strain evidence="2">CG2_30_33_16</strain>
    </source>
</reference>
<dbReference type="GO" id="GO:0004540">
    <property type="term" value="F:RNA nuclease activity"/>
    <property type="evidence" value="ECO:0007669"/>
    <property type="project" value="InterPro"/>
</dbReference>
<dbReference type="Gene3D" id="3.40.50.1010">
    <property type="entry name" value="5'-nuclease"/>
    <property type="match status" value="1"/>
</dbReference>
<evidence type="ECO:0000313" key="2">
    <source>
        <dbReference type="EMBL" id="OIP83780.1"/>
    </source>
</evidence>
<evidence type="ECO:0000259" key="1">
    <source>
        <dbReference type="Pfam" id="PF01936"/>
    </source>
</evidence>
<comment type="caution">
    <text evidence="2">The sequence shown here is derived from an EMBL/GenBank/DDBJ whole genome shotgun (WGS) entry which is preliminary data.</text>
</comment>
<sequence length="262" mass="30746">MFKPSTEKIKLLSKVYQKSVKQLESVFNNTTSVYIDFANVIHWSEKLKWHIDLKRLKQLLNSFDTIKYVHFYNGLLENNKNSENIINEAGKLGYLVTTKAVKKMKLSIDVSGIQKNSPSLLQKFIKKSLLNKFSIETIEYLNNKLKELNNRGIRFIEHWKCNFDVELGRDLLIDLEHNKINNYILWSGDSDFADPVYQLIQNKKSVTIFSTARRITPELEATDVLIFEIWKIKDFICWNKEISKEVKKNLTYKCKKDSARSP</sequence>
<gene>
    <name evidence="2" type="ORF">AUK04_03045</name>
</gene>
<name>A0A1J5HGM7_9BACT</name>
<dbReference type="AlphaFoldDB" id="A0A1J5HGM7"/>
<evidence type="ECO:0000313" key="3">
    <source>
        <dbReference type="Proteomes" id="UP000183758"/>
    </source>
</evidence>
<proteinExistence type="predicted"/>
<accession>A0A1J5HGM7</accession>
<protein>
    <recommendedName>
        <fullName evidence="1">NYN domain-containing protein</fullName>
    </recommendedName>
</protein>